<evidence type="ECO:0000256" key="1">
    <source>
        <dbReference type="ARBA" id="ARBA00022737"/>
    </source>
</evidence>
<evidence type="ECO:0000313" key="4">
    <source>
        <dbReference type="EMBL" id="KAF1961872.1"/>
    </source>
</evidence>
<evidence type="ECO:0000313" key="5">
    <source>
        <dbReference type="Proteomes" id="UP000800035"/>
    </source>
</evidence>
<dbReference type="Pfam" id="PF24681">
    <property type="entry name" value="Kelch_KLHDC2_KLHL20_DRC7"/>
    <property type="match status" value="1"/>
</dbReference>
<dbReference type="AlphaFoldDB" id="A0A6A5UDR7"/>
<keyword evidence="5" id="KW-1185">Reference proteome</keyword>
<dbReference type="Proteomes" id="UP000800035">
    <property type="component" value="Unassembled WGS sequence"/>
</dbReference>
<accession>A0A6A5UDR7</accession>
<dbReference type="Gene3D" id="2.120.10.80">
    <property type="entry name" value="Kelch-type beta propeller"/>
    <property type="match status" value="2"/>
</dbReference>
<proteinExistence type="predicted"/>
<keyword evidence="2" id="KW-0408">Iron</keyword>
<evidence type="ECO:0000256" key="2">
    <source>
        <dbReference type="ARBA" id="ARBA00023004"/>
    </source>
</evidence>
<feature type="region of interest" description="Disordered" evidence="3">
    <location>
        <begin position="1"/>
        <end position="24"/>
    </location>
</feature>
<gene>
    <name evidence="4" type="ORF">CC80DRAFT_488263</name>
</gene>
<reference evidence="4" key="1">
    <citation type="journal article" date="2020" name="Stud. Mycol.">
        <title>101 Dothideomycetes genomes: a test case for predicting lifestyles and emergence of pathogens.</title>
        <authorList>
            <person name="Haridas S."/>
            <person name="Albert R."/>
            <person name="Binder M."/>
            <person name="Bloem J."/>
            <person name="Labutti K."/>
            <person name="Salamov A."/>
            <person name="Andreopoulos B."/>
            <person name="Baker S."/>
            <person name="Barry K."/>
            <person name="Bills G."/>
            <person name="Bluhm B."/>
            <person name="Cannon C."/>
            <person name="Castanera R."/>
            <person name="Culley D."/>
            <person name="Daum C."/>
            <person name="Ezra D."/>
            <person name="Gonzalez J."/>
            <person name="Henrissat B."/>
            <person name="Kuo A."/>
            <person name="Liang C."/>
            <person name="Lipzen A."/>
            <person name="Lutzoni F."/>
            <person name="Magnuson J."/>
            <person name="Mondo S."/>
            <person name="Nolan M."/>
            <person name="Ohm R."/>
            <person name="Pangilinan J."/>
            <person name="Park H.-J."/>
            <person name="Ramirez L."/>
            <person name="Alfaro M."/>
            <person name="Sun H."/>
            <person name="Tritt A."/>
            <person name="Yoshinaga Y."/>
            <person name="Zwiers L.-H."/>
            <person name="Turgeon B."/>
            <person name="Goodwin S."/>
            <person name="Spatafora J."/>
            <person name="Crous P."/>
            <person name="Grigoriev I."/>
        </authorList>
    </citation>
    <scope>NUCLEOTIDE SEQUENCE</scope>
    <source>
        <strain evidence="4">CBS 675.92</strain>
    </source>
</reference>
<dbReference type="OrthoDB" id="10250130at2759"/>
<dbReference type="InterPro" id="IPR011043">
    <property type="entry name" value="Gal_Oxase/kelch_b-propeller"/>
</dbReference>
<dbReference type="EMBL" id="ML976980">
    <property type="protein sequence ID" value="KAF1961872.1"/>
    <property type="molecule type" value="Genomic_DNA"/>
</dbReference>
<dbReference type="InterPro" id="IPR015915">
    <property type="entry name" value="Kelch-typ_b-propeller"/>
</dbReference>
<name>A0A6A5UDR7_9PLEO</name>
<feature type="non-terminal residue" evidence="4">
    <location>
        <position position="469"/>
    </location>
</feature>
<organism evidence="4 5">
    <name type="scientific">Byssothecium circinans</name>
    <dbReference type="NCBI Taxonomy" id="147558"/>
    <lineage>
        <taxon>Eukaryota</taxon>
        <taxon>Fungi</taxon>
        <taxon>Dikarya</taxon>
        <taxon>Ascomycota</taxon>
        <taxon>Pezizomycotina</taxon>
        <taxon>Dothideomycetes</taxon>
        <taxon>Pleosporomycetidae</taxon>
        <taxon>Pleosporales</taxon>
        <taxon>Massarineae</taxon>
        <taxon>Massarinaceae</taxon>
        <taxon>Byssothecium</taxon>
    </lineage>
</organism>
<keyword evidence="1" id="KW-0677">Repeat</keyword>
<dbReference type="SUPFAM" id="SSF50965">
    <property type="entry name" value="Galactose oxidase, central domain"/>
    <property type="match status" value="1"/>
</dbReference>
<feature type="compositionally biased region" description="Polar residues" evidence="3">
    <location>
        <begin position="1"/>
        <end position="14"/>
    </location>
</feature>
<sequence>MLSSTDRTISNSIAAGTPSDHGGRISHDTMAEVAAGAGAALAAEQVLSTTVQLGGAGYFLTTPTQPLKATFTRIATAHDDELKRRSLTRSSHSVTIVNDKAYIFGGSTADGEVATNDIHVVNLALPDKQHEPDYQLIPAIPSSEGAGVPGSRTKHSACAFDFQVAVYGGSNESGYLVNENSRIWLFNPENKSWSALQQEGSSGPTPGSREGAKTFAYGKSILLYGGTTSDGRVSSDLWRFDTETKSWHALPNPPSLAAPTNAALADDHLYLIASSDPVSSELNMLPLKPSNSKEQDGEPDLKWTTLTFPTNPLAPGPQARHNGALLPITTGYGRNYLVYLLGARVTTSPDPPSASEKDANPTQWSDTWVLQLPSSSLQPKPALSLGDALKPAHIKDVIRSGVGADSGKWSWAEVEVNVPSELGANEGKLHPGPRALFGADVQGDGRSVVFWGGVDAEGNAVGDGWVLRL</sequence>
<dbReference type="GO" id="GO:0019760">
    <property type="term" value="P:glucosinolate metabolic process"/>
    <property type="evidence" value="ECO:0007669"/>
    <property type="project" value="UniProtKB-ARBA"/>
</dbReference>
<evidence type="ECO:0000256" key="3">
    <source>
        <dbReference type="SAM" id="MobiDB-lite"/>
    </source>
</evidence>
<dbReference type="PANTHER" id="PTHR47435:SF10">
    <property type="entry name" value="TIP ELONGATION ABERRANT PROTEIN 3"/>
    <property type="match status" value="1"/>
</dbReference>
<protein>
    <submittedName>
        <fullName evidence="4">Galactose oxidase</fullName>
    </submittedName>
</protein>
<dbReference type="PANTHER" id="PTHR47435">
    <property type="entry name" value="KELCH REPEAT PROTEIN (AFU_ORTHOLOGUE AFUA_5G12780)"/>
    <property type="match status" value="1"/>
</dbReference>